<gene>
    <name evidence="2" type="ORF">C8J26_2333</name>
</gene>
<evidence type="ECO:0000313" key="3">
    <source>
        <dbReference type="Proteomes" id="UP000244189"/>
    </source>
</evidence>
<keyword evidence="3" id="KW-1185">Reference proteome</keyword>
<feature type="chain" id="PRO_5015735206" evidence="1">
    <location>
        <begin position="20"/>
        <end position="268"/>
    </location>
</feature>
<evidence type="ECO:0000313" key="2">
    <source>
        <dbReference type="EMBL" id="PTQ60619.1"/>
    </source>
</evidence>
<dbReference type="AlphaFoldDB" id="A0A2T5GMQ1"/>
<proteinExistence type="predicted"/>
<dbReference type="RefSeq" id="WP_107958063.1">
    <property type="nucleotide sequence ID" value="NZ_QAOG01000003.1"/>
</dbReference>
<organism evidence="2 3">
    <name type="scientific">Sphingomonas aurantiaca</name>
    <dbReference type="NCBI Taxonomy" id="185949"/>
    <lineage>
        <taxon>Bacteria</taxon>
        <taxon>Pseudomonadati</taxon>
        <taxon>Pseudomonadota</taxon>
        <taxon>Alphaproteobacteria</taxon>
        <taxon>Sphingomonadales</taxon>
        <taxon>Sphingomonadaceae</taxon>
        <taxon>Sphingomonas</taxon>
    </lineage>
</organism>
<dbReference type="EMBL" id="QAOG01000003">
    <property type="protein sequence ID" value="PTQ60619.1"/>
    <property type="molecule type" value="Genomic_DNA"/>
</dbReference>
<name>A0A2T5GMQ1_9SPHN</name>
<sequence length="268" mass="28599">MKRLWSCVLLLAIAQPAWARGDDAPYYGPMKRRGIGFEIGYKDRTEKDGSWRIDAAIHARGDAIDMALYRAAERAHDLGYRYLFLLGGSESRSPGLNMATVYARPSQNAGPPIGCRSRKMTSCYTANVLEILRILGGPDGAQPGVPILASRDAFGREVYLSGYGTGGVASLVPGGIARSGMTTIVDGGTYIRGSNLRPSRRAVDPVAGAALPLPAPTAIVAPPVFRYVPPSSSPPTAEVDADARFDRALKAAQPVRGRDPKLGWTISD</sequence>
<protein>
    <submittedName>
        <fullName evidence="2">Uncharacterized protein</fullName>
    </submittedName>
</protein>
<accession>A0A2T5GMQ1</accession>
<feature type="signal peptide" evidence="1">
    <location>
        <begin position="1"/>
        <end position="19"/>
    </location>
</feature>
<keyword evidence="1" id="KW-0732">Signal</keyword>
<reference evidence="2 3" key="1">
    <citation type="submission" date="2018-04" db="EMBL/GenBank/DDBJ databases">
        <title>Genomic Encyclopedia of Type Strains, Phase III (KMG-III): the genomes of soil and plant-associated and newly described type strains.</title>
        <authorList>
            <person name="Whitman W."/>
        </authorList>
    </citation>
    <scope>NUCLEOTIDE SEQUENCE [LARGE SCALE GENOMIC DNA]</scope>
    <source>
        <strain evidence="2 3">MA101b</strain>
    </source>
</reference>
<dbReference type="Proteomes" id="UP000244189">
    <property type="component" value="Unassembled WGS sequence"/>
</dbReference>
<comment type="caution">
    <text evidence="2">The sequence shown here is derived from an EMBL/GenBank/DDBJ whole genome shotgun (WGS) entry which is preliminary data.</text>
</comment>
<evidence type="ECO:0000256" key="1">
    <source>
        <dbReference type="SAM" id="SignalP"/>
    </source>
</evidence>